<sequence>MNDFFNDLKAIKKELTKEQTKLEQEKTKIEESIKQREKRLQDEFLKYAKDACIKKI</sequence>
<evidence type="ECO:0000313" key="2">
    <source>
        <dbReference type="EMBL" id="QOQ87235.1"/>
    </source>
</evidence>
<evidence type="ECO:0000313" key="3">
    <source>
        <dbReference type="Proteomes" id="UP000594749"/>
    </source>
</evidence>
<gene>
    <name evidence="2" type="ORF">IMC76_08505</name>
</gene>
<feature type="coiled-coil region" evidence="1">
    <location>
        <begin position="5"/>
        <end position="39"/>
    </location>
</feature>
<dbReference type="Proteomes" id="UP000594749">
    <property type="component" value="Chromosome"/>
</dbReference>
<keyword evidence="1" id="KW-0175">Coiled coil</keyword>
<protein>
    <submittedName>
        <fullName evidence="2">Uncharacterized protein</fullName>
    </submittedName>
</protein>
<dbReference type="AlphaFoldDB" id="A0A7M1LIB5"/>
<proteinExistence type="predicted"/>
<keyword evidence="3" id="KW-1185">Reference proteome</keyword>
<name>A0A7M1LIB5_9BACT</name>
<organism evidence="2 3">
    <name type="scientific">Campylobacter corcagiensis</name>
    <dbReference type="NCBI Taxonomy" id="1448857"/>
    <lineage>
        <taxon>Bacteria</taxon>
        <taxon>Pseudomonadati</taxon>
        <taxon>Campylobacterota</taxon>
        <taxon>Epsilonproteobacteria</taxon>
        <taxon>Campylobacterales</taxon>
        <taxon>Campylobacteraceae</taxon>
        <taxon>Campylobacter</taxon>
    </lineage>
</organism>
<accession>A0A7M1LIB5</accession>
<dbReference type="RefSeq" id="WP_172658548.1">
    <property type="nucleotide sequence ID" value="NZ_CP053842.1"/>
</dbReference>
<reference evidence="2 3" key="1">
    <citation type="submission" date="2020-10" db="EMBL/GenBank/DDBJ databases">
        <title>Campylobacter and Helicobacter PacBio genomes.</title>
        <authorList>
            <person name="Lane C."/>
        </authorList>
    </citation>
    <scope>NUCLEOTIDE SEQUENCE [LARGE SCALE GENOMIC DNA]</scope>
    <source>
        <strain evidence="2 3">2016D-0077</strain>
    </source>
</reference>
<evidence type="ECO:0000256" key="1">
    <source>
        <dbReference type="SAM" id="Coils"/>
    </source>
</evidence>
<dbReference type="EMBL" id="CP063078">
    <property type="protein sequence ID" value="QOQ87235.1"/>
    <property type="molecule type" value="Genomic_DNA"/>
</dbReference>